<organism evidence="1">
    <name type="scientific">Rhizophagus irregularis (strain DAOM 181602 / DAOM 197198 / MUCL 43194)</name>
    <name type="common">Arbuscular mycorrhizal fungus</name>
    <name type="synonym">Glomus intraradices</name>
    <dbReference type="NCBI Taxonomy" id="747089"/>
    <lineage>
        <taxon>Eukaryota</taxon>
        <taxon>Fungi</taxon>
        <taxon>Fungi incertae sedis</taxon>
        <taxon>Mucoromycota</taxon>
        <taxon>Glomeromycotina</taxon>
        <taxon>Glomeromycetes</taxon>
        <taxon>Glomerales</taxon>
        <taxon>Glomeraceae</taxon>
        <taxon>Rhizophagus</taxon>
    </lineage>
</organism>
<gene>
    <name evidence="1" type="ORF">GLOINDRAFT_91986</name>
</gene>
<accession>U9UNH1</accession>
<dbReference type="HOGENOM" id="CLU_2278900_0_0_1"/>
<reference evidence="1" key="1">
    <citation type="submission" date="2013-07" db="EMBL/GenBank/DDBJ databases">
        <title>The genome of an arbuscular mycorrhizal fungus provides insights into the evolution of the oldest plant symbiosis.</title>
        <authorList>
            <consortium name="DOE Joint Genome Institute"/>
            <person name="Tisserant E."/>
            <person name="Malbreil M."/>
            <person name="Kuo A."/>
            <person name="Kohler A."/>
            <person name="Symeonidi A."/>
            <person name="Balestrini R."/>
            <person name="Charron P."/>
            <person name="Duensing N."/>
            <person name="Frei-dit-Frey N."/>
            <person name="Gianinazzi-Pearson V."/>
            <person name="Gilbert B."/>
            <person name="Handa Y."/>
            <person name="Hijri M."/>
            <person name="Kaul R."/>
            <person name="Kawaguchi M."/>
            <person name="Krajinski F."/>
            <person name="Lammers P."/>
            <person name="Lapierre D."/>
            <person name="Masclaux F.G."/>
            <person name="Murat C."/>
            <person name="Morin E."/>
            <person name="Ndikumana S."/>
            <person name="Pagni M."/>
            <person name="Petitpierre D."/>
            <person name="Requena N."/>
            <person name="Rosikiewicz P."/>
            <person name="Riley R."/>
            <person name="Saito K."/>
            <person name="San Clemente H."/>
            <person name="Shapiro H."/>
            <person name="van Tuinen D."/>
            <person name="Becard G."/>
            <person name="Bonfante P."/>
            <person name="Paszkowski U."/>
            <person name="Shachar-Hill Y."/>
            <person name="Young J.P."/>
            <person name="Sanders I.R."/>
            <person name="Henrissat B."/>
            <person name="Rensing S.A."/>
            <person name="Grigoriev I.V."/>
            <person name="Corradi N."/>
            <person name="Roux C."/>
            <person name="Martin F."/>
        </authorList>
    </citation>
    <scope>NUCLEOTIDE SEQUENCE</scope>
    <source>
        <strain evidence="1">DAOM 197198</strain>
    </source>
</reference>
<evidence type="ECO:0000313" key="1">
    <source>
        <dbReference type="EMBL" id="ESA21252.1"/>
    </source>
</evidence>
<protein>
    <submittedName>
        <fullName evidence="1">Uncharacterized protein</fullName>
    </submittedName>
</protein>
<dbReference type="EMBL" id="KI276597">
    <property type="protein sequence ID" value="ESA21252.1"/>
    <property type="molecule type" value="Genomic_DNA"/>
</dbReference>
<dbReference type="AlphaFoldDB" id="U9UNH1"/>
<proteinExistence type="predicted"/>
<sequence length="102" mass="11513">MISSADQNINFIVNGDHSDIYYVDGHAFTKINLERLKRKSSSKNSINNQVNKYIPDTGGVSENFDIFSRTYCDTLFKMESYPQTTLILSAGTRKELGRDAPV</sequence>
<name>U9UNH1_RHIID</name>